<evidence type="ECO:0000313" key="1">
    <source>
        <dbReference type="EMBL" id="MFB5945783.1"/>
    </source>
</evidence>
<sequence length="60" mass="6516">MKRSFLNISPYLLLLVPIFLALALILANADANATVEEGTINASFIQIPSVNIIQVVSNIF</sequence>
<accession>A0ABV5CDZ9</accession>
<evidence type="ECO:0000313" key="2">
    <source>
        <dbReference type="Proteomes" id="UP001580928"/>
    </source>
</evidence>
<name>A0ABV5CDZ9_9SPHI</name>
<proteinExistence type="predicted"/>
<reference evidence="1 2" key="1">
    <citation type="submission" date="2024-04" db="EMBL/GenBank/DDBJ databases">
        <title>Albibacterium profundi sp. nov., isolated from sediment of the Challenger Deep of Mariana Trench.</title>
        <authorList>
            <person name="Wang Y."/>
        </authorList>
    </citation>
    <scope>NUCLEOTIDE SEQUENCE [LARGE SCALE GENOMIC DNA]</scope>
    <source>
        <strain evidence="1 2">RHL897</strain>
    </source>
</reference>
<dbReference type="RefSeq" id="WP_375557316.1">
    <property type="nucleotide sequence ID" value="NZ_JBBVGT010000002.1"/>
</dbReference>
<dbReference type="EMBL" id="JBBVGT010000002">
    <property type="protein sequence ID" value="MFB5945783.1"/>
    <property type="molecule type" value="Genomic_DNA"/>
</dbReference>
<gene>
    <name evidence="1" type="ORF">WKR92_08045</name>
</gene>
<keyword evidence="2" id="KW-1185">Reference proteome</keyword>
<organism evidence="1 2">
    <name type="scientific">Albibacterium profundi</name>
    <dbReference type="NCBI Taxonomy" id="3134906"/>
    <lineage>
        <taxon>Bacteria</taxon>
        <taxon>Pseudomonadati</taxon>
        <taxon>Bacteroidota</taxon>
        <taxon>Sphingobacteriia</taxon>
        <taxon>Sphingobacteriales</taxon>
        <taxon>Sphingobacteriaceae</taxon>
        <taxon>Albibacterium</taxon>
    </lineage>
</organism>
<protein>
    <submittedName>
        <fullName evidence="1">Uncharacterized protein</fullName>
    </submittedName>
</protein>
<comment type="caution">
    <text evidence="1">The sequence shown here is derived from an EMBL/GenBank/DDBJ whole genome shotgun (WGS) entry which is preliminary data.</text>
</comment>
<dbReference type="Proteomes" id="UP001580928">
    <property type="component" value="Unassembled WGS sequence"/>
</dbReference>